<evidence type="ECO:0000313" key="1">
    <source>
        <dbReference type="EMBL" id="NLR80954.1"/>
    </source>
</evidence>
<dbReference type="Proteomes" id="UP000552864">
    <property type="component" value="Unassembled WGS sequence"/>
</dbReference>
<dbReference type="EMBL" id="JABAHZ010000005">
    <property type="protein sequence ID" value="NLR80954.1"/>
    <property type="molecule type" value="Genomic_DNA"/>
</dbReference>
<sequence length="216" mass="23667">MTTVNNKAMVLAAVKQLIGERNPDAVDTYVHNDYIQHSPQVKGGKAGLKTALQQLRQLPVPEQRESPIVVVMAEDDYVLLLMQLRFMGKRIAIADLYRVADGKLAEHWDATQEEAITLVIPGIAEPGVPAVNKAIVQQFFGSGDIALLAPGYTGPQDFGGHIIHRIIAEGALVMVQSTCHGAVFYDIFRLEDQLLAAHWRVSQVIPAVMPHENGMV</sequence>
<gene>
    <name evidence="1" type="ORF">HGH91_20160</name>
</gene>
<protein>
    <submittedName>
        <fullName evidence="1">SnoaL-like domain-containing protein</fullName>
    </submittedName>
</protein>
<dbReference type="Gene3D" id="3.10.450.50">
    <property type="match status" value="2"/>
</dbReference>
<dbReference type="InterPro" id="IPR032710">
    <property type="entry name" value="NTF2-like_dom_sf"/>
</dbReference>
<organism evidence="1 2">
    <name type="scientific">Chitinophaga eiseniae</name>
    <dbReference type="NCBI Taxonomy" id="634771"/>
    <lineage>
        <taxon>Bacteria</taxon>
        <taxon>Pseudomonadati</taxon>
        <taxon>Bacteroidota</taxon>
        <taxon>Chitinophagia</taxon>
        <taxon>Chitinophagales</taxon>
        <taxon>Chitinophagaceae</taxon>
        <taxon>Chitinophaga</taxon>
    </lineage>
</organism>
<dbReference type="InterPro" id="IPR009959">
    <property type="entry name" value="Cyclase_SnoaL-like"/>
</dbReference>
<accession>A0A847SLB9</accession>
<dbReference type="AlphaFoldDB" id="A0A847SLB9"/>
<proteinExistence type="predicted"/>
<evidence type="ECO:0000313" key="2">
    <source>
        <dbReference type="Proteomes" id="UP000552864"/>
    </source>
</evidence>
<keyword evidence="2" id="KW-1185">Reference proteome</keyword>
<reference evidence="1 2" key="1">
    <citation type="submission" date="2020-04" db="EMBL/GenBank/DDBJ databases">
        <authorList>
            <person name="Yin C."/>
        </authorList>
    </citation>
    <scope>NUCLEOTIDE SEQUENCE [LARGE SCALE GENOMIC DNA]</scope>
    <source>
        <strain evidence="1 2">Ak56</strain>
    </source>
</reference>
<name>A0A847SLB9_9BACT</name>
<comment type="caution">
    <text evidence="1">The sequence shown here is derived from an EMBL/GenBank/DDBJ whole genome shotgun (WGS) entry which is preliminary data.</text>
</comment>
<dbReference type="Pfam" id="PF07366">
    <property type="entry name" value="SnoaL"/>
    <property type="match status" value="1"/>
</dbReference>
<dbReference type="RefSeq" id="WP_168740616.1">
    <property type="nucleotide sequence ID" value="NZ_JABAHZ010000005.1"/>
</dbReference>
<dbReference type="GO" id="GO:0030638">
    <property type="term" value="P:polyketide metabolic process"/>
    <property type="evidence" value="ECO:0007669"/>
    <property type="project" value="InterPro"/>
</dbReference>
<dbReference type="SUPFAM" id="SSF54427">
    <property type="entry name" value="NTF2-like"/>
    <property type="match status" value="1"/>
</dbReference>